<dbReference type="SUPFAM" id="SSF58104">
    <property type="entry name" value="Methyl-accepting chemotaxis protein (MCP) signaling domain"/>
    <property type="match status" value="1"/>
</dbReference>
<comment type="caution">
    <text evidence="7">The sequence shown here is derived from an EMBL/GenBank/DDBJ whole genome shotgun (WGS) entry which is preliminary data.</text>
</comment>
<gene>
    <name evidence="7" type="ORF">KIP89_09630</name>
</gene>
<dbReference type="Proteomes" id="UP001166585">
    <property type="component" value="Unassembled WGS sequence"/>
</dbReference>
<evidence type="ECO:0000259" key="5">
    <source>
        <dbReference type="PROSITE" id="PS50111"/>
    </source>
</evidence>
<dbReference type="PRINTS" id="PR00260">
    <property type="entry name" value="CHEMTRNSDUCR"/>
</dbReference>
<proteinExistence type="inferred from homology"/>
<sequence length="671" mass="71273">MRLGIAWKLGIVSGLLILLSASVILSRNIAMSRIEAADEAAFRQSEILTETKEVSVALADIRLNVTELRLSFSNPENDALLRQVKKDLAGAQMRLDRLMELETHEDDLAVFKQLKAKLREIGTATVDIRESQAIQLNAVDSRAALAMRARTGFSTLYGQLLEAEQPDMASNVQPLDPLVDAINLAAALFILEGDAKQLPLIDSMRGRVVQVLTDVKEQFGSNLMIAQTLETIDKDFKDYIDTVKEGITELQNRTAFVAERSDPAINEAARELAEVTKASAEQAIEAQHASDAALVEGMTQILIFSIVAILAAIAAAIYSFFGIARPVRHVSEAMERVSGGDLATDIPYAARKDEIGDQARALTYFRDSLVEAERERAESQAAEQLAATRRREEMHQLANQFEAAVGAVVDTVAKAASELQTASESLNATADETTAQAASVSAAAQLATSNVQAVAAAIEELSASAHEIGERLQHSSSMTERAVTEVDNTSGQMTLLRSSAEQIGTIISLIDSIAGQTNLLALNATIESARAGEAGRGFAVVAHEVKALAGQTATATAGISERISGIQDSTGDVLGSITGFSRTIGELRAAAAAIAAAMAEQHATTSEVARSIQQAATGTREVTSSMGAVERAAQASSVAAHQVLAFARDLSQQAVALRSEVHSFVETVRAA</sequence>
<keyword evidence="4" id="KW-1133">Transmembrane helix</keyword>
<feature type="transmembrane region" description="Helical" evidence="4">
    <location>
        <begin position="6"/>
        <end position="25"/>
    </location>
</feature>
<dbReference type="Pfam" id="PF00015">
    <property type="entry name" value="MCPsignal"/>
    <property type="match status" value="1"/>
</dbReference>
<dbReference type="Pfam" id="PF00672">
    <property type="entry name" value="HAMP"/>
    <property type="match status" value="1"/>
</dbReference>
<dbReference type="PANTHER" id="PTHR32089">
    <property type="entry name" value="METHYL-ACCEPTING CHEMOTAXIS PROTEIN MCPB"/>
    <property type="match status" value="1"/>
</dbReference>
<dbReference type="CDD" id="cd06225">
    <property type="entry name" value="HAMP"/>
    <property type="match status" value="1"/>
</dbReference>
<evidence type="ECO:0000313" key="8">
    <source>
        <dbReference type="Proteomes" id="UP001166585"/>
    </source>
</evidence>
<evidence type="ECO:0000313" key="7">
    <source>
        <dbReference type="EMBL" id="MBS9477367.1"/>
    </source>
</evidence>
<keyword evidence="1 3" id="KW-0807">Transducer</keyword>
<dbReference type="EMBL" id="JAHCQH010000015">
    <property type="protein sequence ID" value="MBS9477367.1"/>
    <property type="molecule type" value="Genomic_DNA"/>
</dbReference>
<dbReference type="PROSITE" id="PS50885">
    <property type="entry name" value="HAMP"/>
    <property type="match status" value="1"/>
</dbReference>
<name>A0ABS5R783_9HYPH</name>
<dbReference type="InterPro" id="IPR004089">
    <property type="entry name" value="MCPsignal_dom"/>
</dbReference>
<feature type="domain" description="Methyl-accepting transducer" evidence="5">
    <location>
        <begin position="408"/>
        <end position="651"/>
    </location>
</feature>
<evidence type="ECO:0000256" key="3">
    <source>
        <dbReference type="PROSITE-ProRule" id="PRU00284"/>
    </source>
</evidence>
<dbReference type="Gene3D" id="1.10.287.950">
    <property type="entry name" value="Methyl-accepting chemotaxis protein"/>
    <property type="match status" value="1"/>
</dbReference>
<dbReference type="InterPro" id="IPR004090">
    <property type="entry name" value="Chemotax_Me-accpt_rcpt"/>
</dbReference>
<dbReference type="PROSITE" id="PS50111">
    <property type="entry name" value="CHEMOTAXIS_TRANSDUC_2"/>
    <property type="match status" value="1"/>
</dbReference>
<evidence type="ECO:0000256" key="2">
    <source>
        <dbReference type="ARBA" id="ARBA00029447"/>
    </source>
</evidence>
<accession>A0ABS5R783</accession>
<reference evidence="7" key="1">
    <citation type="submission" date="2021-05" db="EMBL/GenBank/DDBJ databases">
        <authorList>
            <person name="Sun Q."/>
            <person name="Inoue M."/>
        </authorList>
    </citation>
    <scope>NUCLEOTIDE SEQUENCE</scope>
    <source>
        <strain evidence="7">VKM B-3255</strain>
    </source>
</reference>
<keyword evidence="8" id="KW-1185">Reference proteome</keyword>
<dbReference type="InterPro" id="IPR003660">
    <property type="entry name" value="HAMP_dom"/>
</dbReference>
<organism evidence="7 8">
    <name type="scientific">Ancylobacter radicis</name>
    <dbReference type="NCBI Taxonomy" id="2836179"/>
    <lineage>
        <taxon>Bacteria</taxon>
        <taxon>Pseudomonadati</taxon>
        <taxon>Pseudomonadota</taxon>
        <taxon>Alphaproteobacteria</taxon>
        <taxon>Hyphomicrobiales</taxon>
        <taxon>Xanthobacteraceae</taxon>
        <taxon>Ancylobacter</taxon>
    </lineage>
</organism>
<keyword evidence="4" id="KW-0812">Transmembrane</keyword>
<comment type="similarity">
    <text evidence="2">Belongs to the methyl-accepting chemotaxis (MCP) protein family.</text>
</comment>
<evidence type="ECO:0000256" key="1">
    <source>
        <dbReference type="ARBA" id="ARBA00023224"/>
    </source>
</evidence>
<evidence type="ECO:0000259" key="6">
    <source>
        <dbReference type="PROSITE" id="PS50885"/>
    </source>
</evidence>
<dbReference type="SMART" id="SM00304">
    <property type="entry name" value="HAMP"/>
    <property type="match status" value="1"/>
</dbReference>
<feature type="domain" description="HAMP" evidence="6">
    <location>
        <begin position="321"/>
        <end position="374"/>
    </location>
</feature>
<evidence type="ECO:0000256" key="4">
    <source>
        <dbReference type="SAM" id="Phobius"/>
    </source>
</evidence>
<keyword evidence="4" id="KW-0472">Membrane</keyword>
<dbReference type="SMART" id="SM00283">
    <property type="entry name" value="MA"/>
    <property type="match status" value="1"/>
</dbReference>
<dbReference type="Gene3D" id="6.10.340.10">
    <property type="match status" value="1"/>
</dbReference>
<protein>
    <submittedName>
        <fullName evidence="7">Methyl-accepting chemotaxis protein</fullName>
    </submittedName>
</protein>
<dbReference type="PANTHER" id="PTHR32089:SF112">
    <property type="entry name" value="LYSOZYME-LIKE PROTEIN-RELATED"/>
    <property type="match status" value="1"/>
</dbReference>
<feature type="transmembrane region" description="Helical" evidence="4">
    <location>
        <begin position="301"/>
        <end position="321"/>
    </location>
</feature>